<organism evidence="1 2">
    <name type="scientific">Amniculicola lignicola CBS 123094</name>
    <dbReference type="NCBI Taxonomy" id="1392246"/>
    <lineage>
        <taxon>Eukaryota</taxon>
        <taxon>Fungi</taxon>
        <taxon>Dikarya</taxon>
        <taxon>Ascomycota</taxon>
        <taxon>Pezizomycotina</taxon>
        <taxon>Dothideomycetes</taxon>
        <taxon>Pleosporomycetidae</taxon>
        <taxon>Pleosporales</taxon>
        <taxon>Amniculicolaceae</taxon>
        <taxon>Amniculicola</taxon>
    </lineage>
</organism>
<reference evidence="1" key="1">
    <citation type="journal article" date="2020" name="Stud. Mycol.">
        <title>101 Dothideomycetes genomes: a test case for predicting lifestyles and emergence of pathogens.</title>
        <authorList>
            <person name="Haridas S."/>
            <person name="Albert R."/>
            <person name="Binder M."/>
            <person name="Bloem J."/>
            <person name="Labutti K."/>
            <person name="Salamov A."/>
            <person name="Andreopoulos B."/>
            <person name="Baker S."/>
            <person name="Barry K."/>
            <person name="Bills G."/>
            <person name="Bluhm B."/>
            <person name="Cannon C."/>
            <person name="Castanera R."/>
            <person name="Culley D."/>
            <person name="Daum C."/>
            <person name="Ezra D."/>
            <person name="Gonzalez J."/>
            <person name="Henrissat B."/>
            <person name="Kuo A."/>
            <person name="Liang C."/>
            <person name="Lipzen A."/>
            <person name="Lutzoni F."/>
            <person name="Magnuson J."/>
            <person name="Mondo S."/>
            <person name="Nolan M."/>
            <person name="Ohm R."/>
            <person name="Pangilinan J."/>
            <person name="Park H.-J."/>
            <person name="Ramirez L."/>
            <person name="Alfaro M."/>
            <person name="Sun H."/>
            <person name="Tritt A."/>
            <person name="Yoshinaga Y."/>
            <person name="Zwiers L.-H."/>
            <person name="Turgeon B."/>
            <person name="Goodwin S."/>
            <person name="Spatafora J."/>
            <person name="Crous P."/>
            <person name="Grigoriev I."/>
        </authorList>
    </citation>
    <scope>NUCLEOTIDE SEQUENCE</scope>
    <source>
        <strain evidence="1">CBS 123094</strain>
    </source>
</reference>
<protein>
    <submittedName>
        <fullName evidence="1">Uncharacterized protein</fullName>
    </submittedName>
</protein>
<gene>
    <name evidence="1" type="ORF">P154DRAFT_516481</name>
</gene>
<evidence type="ECO:0000313" key="1">
    <source>
        <dbReference type="EMBL" id="KAF2007651.1"/>
    </source>
</evidence>
<evidence type="ECO:0000313" key="2">
    <source>
        <dbReference type="Proteomes" id="UP000799779"/>
    </source>
</evidence>
<sequence length="264" mass="29586">MQSQYSQQYNMPLAQGGIATNPSIPPQPTYAGTPLVQSEPNEPFAHINNIPLFSIYSINEVALIRKAIEQNAETNELRQEFLKNIPPPLSAGDALTAKLVTQYIAAMSDGGTTLILSQFTLDKMAANALGALDAMERKMMVDNQWLVYSRWATPSDFAGPRVIVDVLLHHSYSDRAKMRGIQFKTNTTAKFKIFGQWDISVKEGKEWNKTWFRGRYHKFDVSMLMKDGAEVKMGQVVSVERGVSPNLASDLITRWQKFTVPKGL</sequence>
<accession>A0A6A5X461</accession>
<keyword evidence="2" id="KW-1185">Reference proteome</keyword>
<dbReference type="Proteomes" id="UP000799779">
    <property type="component" value="Unassembled WGS sequence"/>
</dbReference>
<dbReference type="AlphaFoldDB" id="A0A6A5X461"/>
<dbReference type="OrthoDB" id="3793193at2759"/>
<dbReference type="EMBL" id="ML977556">
    <property type="protein sequence ID" value="KAF2007651.1"/>
    <property type="molecule type" value="Genomic_DNA"/>
</dbReference>
<proteinExistence type="predicted"/>
<name>A0A6A5X461_9PLEO</name>